<evidence type="ECO:0000256" key="6">
    <source>
        <dbReference type="ARBA" id="ARBA00023242"/>
    </source>
</evidence>
<dbReference type="GO" id="GO:0003677">
    <property type="term" value="F:DNA binding"/>
    <property type="evidence" value="ECO:0007669"/>
    <property type="project" value="UniProtKB-KW"/>
</dbReference>
<dbReference type="PANTHER" id="PTHR36206">
    <property type="entry name" value="ASPERCRYPTIN BIOSYNTHESIS CLUSTER-SPECIFIC TRANSCRIPTION REGULATOR ATNN-RELATED"/>
    <property type="match status" value="1"/>
</dbReference>
<keyword evidence="4" id="KW-0238">DNA-binding</keyword>
<evidence type="ECO:0000256" key="3">
    <source>
        <dbReference type="ARBA" id="ARBA00023015"/>
    </source>
</evidence>
<evidence type="ECO:0000256" key="1">
    <source>
        <dbReference type="ARBA" id="ARBA00022723"/>
    </source>
</evidence>
<sequence>MQLSESEAVVKHTILSISSLFESSEGKSVAPYTERFALQHYTQAIQRLKTIHSEPLVLLVCILFICVEYLLANNKIALQHCQHGLVIMEKCSNPWARRYLMPVFRRMTAVPMLFGPEDIESESMPALTYMIPTKFYCMEDAQYMMDDIFNRVVRLCHMRHRGVVFDMTEEYNTVGTHLQTWQTLFERLTVDTTSLLYQAQERSLFMRLKLSYLELSADFRHEEHMGTFRQLRTCIYSNALLYNTEVS</sequence>
<keyword evidence="5" id="KW-0804">Transcription</keyword>
<dbReference type="InterPro" id="IPR052360">
    <property type="entry name" value="Transcr_Regulatory_Proteins"/>
</dbReference>
<protein>
    <submittedName>
        <fullName evidence="7">Transcriptional regulatory</fullName>
    </submittedName>
</protein>
<keyword evidence="6" id="KW-0539">Nucleus</keyword>
<dbReference type="PANTHER" id="PTHR36206:SF16">
    <property type="entry name" value="TRANSCRIPTION FACTOR DOMAIN-CONTAINING PROTEIN-RELATED"/>
    <property type="match status" value="1"/>
</dbReference>
<reference evidence="7 8" key="2">
    <citation type="submission" date="2020-05" db="EMBL/GenBank/DDBJ databases">
        <title>Identification and distribution of gene clusters putatively required for synthesis of sphingolipid metabolism inhibitors in phylogenetically diverse species of the filamentous fungus Fusarium.</title>
        <authorList>
            <person name="Kim H.-S."/>
            <person name="Busman M."/>
            <person name="Brown D.W."/>
            <person name="Divon H."/>
            <person name="Uhlig S."/>
            <person name="Proctor R.H."/>
        </authorList>
    </citation>
    <scope>NUCLEOTIDE SEQUENCE [LARGE SCALE GENOMIC DNA]</scope>
    <source>
        <strain evidence="7 8">NRRL 25331</strain>
    </source>
</reference>
<evidence type="ECO:0000256" key="2">
    <source>
        <dbReference type="ARBA" id="ARBA00022833"/>
    </source>
</evidence>
<evidence type="ECO:0000256" key="5">
    <source>
        <dbReference type="ARBA" id="ARBA00023163"/>
    </source>
</evidence>
<reference evidence="8" key="1">
    <citation type="journal article" date="2020" name="BMC Genomics">
        <title>Correction to: Identification and distribution of gene clusters required for synthesis of sphingolipid metabolism inhibitors in diverse species of the filamentous fungus Fusarium.</title>
        <authorList>
            <person name="Kim H.S."/>
            <person name="Lohmar J.M."/>
            <person name="Busman M."/>
            <person name="Brown D.W."/>
            <person name="Naumann T.A."/>
            <person name="Divon H.H."/>
            <person name="Lysoe E."/>
            <person name="Uhlig S."/>
            <person name="Proctor R.H."/>
        </authorList>
    </citation>
    <scope>NUCLEOTIDE SEQUENCE [LARGE SCALE GENOMIC DNA]</scope>
    <source>
        <strain evidence="8">NRRL 25331</strain>
    </source>
</reference>
<name>A0A8H5WZV0_FUSCI</name>
<keyword evidence="1" id="KW-0479">Metal-binding</keyword>
<keyword evidence="3" id="KW-0805">Transcription regulation</keyword>
<gene>
    <name evidence="7" type="ORF">FCIRC_6817</name>
</gene>
<dbReference type="Proteomes" id="UP000572754">
    <property type="component" value="Unassembled WGS sequence"/>
</dbReference>
<dbReference type="AlphaFoldDB" id="A0A8H5WZV0"/>
<evidence type="ECO:0000256" key="4">
    <source>
        <dbReference type="ARBA" id="ARBA00023125"/>
    </source>
</evidence>
<proteinExistence type="predicted"/>
<evidence type="ECO:0000313" key="7">
    <source>
        <dbReference type="EMBL" id="KAF5677090.1"/>
    </source>
</evidence>
<dbReference type="EMBL" id="JAAQPE010000227">
    <property type="protein sequence ID" value="KAF5677090.1"/>
    <property type="molecule type" value="Genomic_DNA"/>
</dbReference>
<evidence type="ECO:0000313" key="8">
    <source>
        <dbReference type="Proteomes" id="UP000572754"/>
    </source>
</evidence>
<keyword evidence="8" id="KW-1185">Reference proteome</keyword>
<organism evidence="7 8">
    <name type="scientific">Fusarium circinatum</name>
    <name type="common">Pitch canker fungus</name>
    <name type="synonym">Gibberella circinata</name>
    <dbReference type="NCBI Taxonomy" id="48490"/>
    <lineage>
        <taxon>Eukaryota</taxon>
        <taxon>Fungi</taxon>
        <taxon>Dikarya</taxon>
        <taxon>Ascomycota</taxon>
        <taxon>Pezizomycotina</taxon>
        <taxon>Sordariomycetes</taxon>
        <taxon>Hypocreomycetidae</taxon>
        <taxon>Hypocreales</taxon>
        <taxon>Nectriaceae</taxon>
        <taxon>Fusarium</taxon>
        <taxon>Fusarium fujikuroi species complex</taxon>
    </lineage>
</organism>
<keyword evidence="2" id="KW-0862">Zinc</keyword>
<comment type="caution">
    <text evidence="7">The sequence shown here is derived from an EMBL/GenBank/DDBJ whole genome shotgun (WGS) entry which is preliminary data.</text>
</comment>
<dbReference type="GO" id="GO:0046872">
    <property type="term" value="F:metal ion binding"/>
    <property type="evidence" value="ECO:0007669"/>
    <property type="project" value="UniProtKB-KW"/>
</dbReference>
<accession>A0A8H5WZV0</accession>